<dbReference type="Proteomes" id="UP001431209">
    <property type="component" value="Unassembled WGS sequence"/>
</dbReference>
<proteinExistence type="inferred from homology"/>
<organism evidence="6 7">
    <name type="scientific">Acrasis kona</name>
    <dbReference type="NCBI Taxonomy" id="1008807"/>
    <lineage>
        <taxon>Eukaryota</taxon>
        <taxon>Discoba</taxon>
        <taxon>Heterolobosea</taxon>
        <taxon>Tetramitia</taxon>
        <taxon>Eutetramitia</taxon>
        <taxon>Acrasidae</taxon>
        <taxon>Acrasis</taxon>
    </lineage>
</organism>
<comment type="caution">
    <text evidence="6">The sequence shown here is derived from an EMBL/GenBank/DDBJ whole genome shotgun (WGS) entry which is preliminary data.</text>
</comment>
<dbReference type="GO" id="GO:0005739">
    <property type="term" value="C:mitochondrion"/>
    <property type="evidence" value="ECO:0007669"/>
    <property type="project" value="UniProtKB-SubCell"/>
</dbReference>
<evidence type="ECO:0000313" key="7">
    <source>
        <dbReference type="Proteomes" id="UP001431209"/>
    </source>
</evidence>
<dbReference type="Pfam" id="PF07534">
    <property type="entry name" value="TLD"/>
    <property type="match status" value="1"/>
</dbReference>
<keyword evidence="7" id="KW-1185">Reference proteome</keyword>
<reference evidence="6 7" key="1">
    <citation type="submission" date="2024-03" db="EMBL/GenBank/DDBJ databases">
        <title>The Acrasis kona genome and developmental transcriptomes reveal deep origins of eukaryotic multicellular pathways.</title>
        <authorList>
            <person name="Sheikh S."/>
            <person name="Fu C.-J."/>
            <person name="Brown M.W."/>
            <person name="Baldauf S.L."/>
        </authorList>
    </citation>
    <scope>NUCLEOTIDE SEQUENCE [LARGE SCALE GENOMIC DNA]</scope>
    <source>
        <strain evidence="6 7">ATCC MYA-3509</strain>
    </source>
</reference>
<name>A0AAW2ZFT2_9EUKA</name>
<evidence type="ECO:0000256" key="1">
    <source>
        <dbReference type="ARBA" id="ARBA00004173"/>
    </source>
</evidence>
<comment type="subcellular location">
    <subcellularLocation>
        <location evidence="1">Mitochondrion</location>
    </subcellularLocation>
</comment>
<evidence type="ECO:0000256" key="2">
    <source>
        <dbReference type="ARBA" id="ARBA00009540"/>
    </source>
</evidence>
<dbReference type="PANTHER" id="PTHR23354">
    <property type="entry name" value="NUCLEOLAR PROTEIN 7/ESTROGEN RECEPTOR COACTIVATOR-RELATED"/>
    <property type="match status" value="1"/>
</dbReference>
<evidence type="ECO:0000256" key="3">
    <source>
        <dbReference type="ARBA" id="ARBA00023128"/>
    </source>
</evidence>
<accession>A0AAW2ZFT2</accession>
<gene>
    <name evidence="6" type="ORF">AKO1_015241</name>
</gene>
<dbReference type="PANTHER" id="PTHR23354:SF62">
    <property type="entry name" value="MUSTARD, ISOFORM V"/>
    <property type="match status" value="1"/>
</dbReference>
<dbReference type="PROSITE" id="PS51886">
    <property type="entry name" value="TLDC"/>
    <property type="match status" value="1"/>
</dbReference>
<evidence type="ECO:0000313" key="6">
    <source>
        <dbReference type="EMBL" id="KAL0488041.1"/>
    </source>
</evidence>
<keyword evidence="3" id="KW-0496">Mitochondrion</keyword>
<evidence type="ECO:0000259" key="5">
    <source>
        <dbReference type="PROSITE" id="PS51886"/>
    </source>
</evidence>
<sequence length="117" mass="13358">MFIIKTTDSNVLGFFLPEDIQSFSPNFYGGGDTVIYTFTQSKFKSYKWTRKNEHFIVTAKNHITIGSSSSLTSDQLWALYLDDGLNHGSTYTSDTFDNEPLHHVTDFQIYGIEVWGL</sequence>
<dbReference type="EMBL" id="JAOPGA020001393">
    <property type="protein sequence ID" value="KAL0488041.1"/>
    <property type="molecule type" value="Genomic_DNA"/>
</dbReference>
<comment type="similarity">
    <text evidence="2">Belongs to the OXR1 family.</text>
</comment>
<evidence type="ECO:0000256" key="4">
    <source>
        <dbReference type="ARBA" id="ARBA00040604"/>
    </source>
</evidence>
<dbReference type="AlphaFoldDB" id="A0AAW2ZFT2"/>
<protein>
    <recommendedName>
        <fullName evidence="4">Oxidation resistance protein 1</fullName>
    </recommendedName>
</protein>
<dbReference type="InterPro" id="IPR006571">
    <property type="entry name" value="TLDc_dom"/>
</dbReference>
<feature type="domain" description="TLDc" evidence="5">
    <location>
        <begin position="1"/>
        <end position="117"/>
    </location>
</feature>